<dbReference type="AlphaFoldDB" id="A0ABD2Y7V0"/>
<protein>
    <submittedName>
        <fullName evidence="1">Uncharacterized protein</fullName>
    </submittedName>
</protein>
<proteinExistence type="predicted"/>
<sequence>MTLTIEGFNPKAYRLMVNAEYDYRKPPSLKELNLEVIFEMMHGFNEIQKMLRRKGYRVSSLGLGFMPPKPIRVILKERKEKIATNYITVEGMNDERSKQPLPQRLTLDYIEPSSARPSMLDRIGITTRE</sequence>
<keyword evidence="2" id="KW-1185">Reference proteome</keyword>
<evidence type="ECO:0000313" key="1">
    <source>
        <dbReference type="EMBL" id="KAL3503090.1"/>
    </source>
</evidence>
<gene>
    <name evidence="1" type="ORF">ACH5RR_037539</name>
</gene>
<accession>A0ABD2Y7V0</accession>
<reference evidence="1 2" key="1">
    <citation type="submission" date="2024-11" db="EMBL/GenBank/DDBJ databases">
        <title>A near-complete genome assembly of Cinchona calisaya.</title>
        <authorList>
            <person name="Lian D.C."/>
            <person name="Zhao X.W."/>
            <person name="Wei L."/>
        </authorList>
    </citation>
    <scope>NUCLEOTIDE SEQUENCE [LARGE SCALE GENOMIC DNA]</scope>
    <source>
        <tissue evidence="1">Nenye</tissue>
    </source>
</reference>
<organism evidence="1 2">
    <name type="scientific">Cinchona calisaya</name>
    <dbReference type="NCBI Taxonomy" id="153742"/>
    <lineage>
        <taxon>Eukaryota</taxon>
        <taxon>Viridiplantae</taxon>
        <taxon>Streptophyta</taxon>
        <taxon>Embryophyta</taxon>
        <taxon>Tracheophyta</taxon>
        <taxon>Spermatophyta</taxon>
        <taxon>Magnoliopsida</taxon>
        <taxon>eudicotyledons</taxon>
        <taxon>Gunneridae</taxon>
        <taxon>Pentapetalae</taxon>
        <taxon>asterids</taxon>
        <taxon>lamiids</taxon>
        <taxon>Gentianales</taxon>
        <taxon>Rubiaceae</taxon>
        <taxon>Cinchonoideae</taxon>
        <taxon>Cinchoneae</taxon>
        <taxon>Cinchona</taxon>
    </lineage>
</organism>
<name>A0ABD2Y7V0_9GENT</name>
<comment type="caution">
    <text evidence="1">The sequence shown here is derived from an EMBL/GenBank/DDBJ whole genome shotgun (WGS) entry which is preliminary data.</text>
</comment>
<dbReference type="EMBL" id="JBJUIK010000015">
    <property type="protein sequence ID" value="KAL3503090.1"/>
    <property type="molecule type" value="Genomic_DNA"/>
</dbReference>
<evidence type="ECO:0000313" key="2">
    <source>
        <dbReference type="Proteomes" id="UP001630127"/>
    </source>
</evidence>
<dbReference type="Proteomes" id="UP001630127">
    <property type="component" value="Unassembled WGS sequence"/>
</dbReference>